<organism evidence="3 4">
    <name type="scientific">Streptomyces venezuelae</name>
    <dbReference type="NCBI Taxonomy" id="54571"/>
    <lineage>
        <taxon>Bacteria</taxon>
        <taxon>Bacillati</taxon>
        <taxon>Actinomycetota</taxon>
        <taxon>Actinomycetes</taxon>
        <taxon>Kitasatosporales</taxon>
        <taxon>Streptomycetaceae</taxon>
        <taxon>Streptomyces</taxon>
    </lineage>
</organism>
<dbReference type="Proteomes" id="UP000325211">
    <property type="component" value="Chromosome"/>
</dbReference>
<proteinExistence type="inferred from homology"/>
<name>A0A5P2D8C8_STRVZ</name>
<feature type="domain" description="Activator of Hsp90 ATPase homologue 1/2-like C-terminal" evidence="2">
    <location>
        <begin position="29"/>
        <end position="139"/>
    </location>
</feature>
<sequence length="162" mass="18335">MPIAHGTGERRDGDHWLLHFAPHLAEAYETVWQALTTPEGLRGWLAEAEVLERHLGGAVALRWLTGPGRLYSGRVTAWDVERVAEYTLAEHGRIRFHLEPLGTDSTLIRFTNERQGSEADLPAGLAGWHEHFLLLESYLSGTPADWPAWTDTRRTALRTQYE</sequence>
<protein>
    <recommendedName>
        <fullName evidence="2">Activator of Hsp90 ATPase homologue 1/2-like C-terminal domain-containing protein</fullName>
    </recommendedName>
</protein>
<dbReference type="InterPro" id="IPR013538">
    <property type="entry name" value="ASHA1/2-like_C"/>
</dbReference>
<dbReference type="EMBL" id="CP029190">
    <property type="protein sequence ID" value="QES49541.1"/>
    <property type="molecule type" value="Genomic_DNA"/>
</dbReference>
<dbReference type="Gene3D" id="3.30.530.20">
    <property type="match status" value="1"/>
</dbReference>
<evidence type="ECO:0000313" key="3">
    <source>
        <dbReference type="EMBL" id="QES49541.1"/>
    </source>
</evidence>
<dbReference type="OrthoDB" id="9803476at2"/>
<dbReference type="AlphaFoldDB" id="A0A5P2D8C8"/>
<reference evidence="3 4" key="1">
    <citation type="submission" date="2018-05" db="EMBL/GenBank/DDBJ databases">
        <title>Streptomyces venezuelae.</title>
        <authorList>
            <person name="Kim W."/>
            <person name="Lee N."/>
            <person name="Cho B.-K."/>
        </authorList>
    </citation>
    <scope>NUCLEOTIDE SEQUENCE [LARGE SCALE GENOMIC DNA]</scope>
    <source>
        <strain evidence="3 4">ATCC 21782</strain>
    </source>
</reference>
<gene>
    <name evidence="3" type="ORF">DEJ50_18755</name>
</gene>
<evidence type="ECO:0000313" key="4">
    <source>
        <dbReference type="Proteomes" id="UP000325211"/>
    </source>
</evidence>
<dbReference type="RefSeq" id="WP_150209130.1">
    <property type="nucleotide sequence ID" value="NZ_CP029190.1"/>
</dbReference>
<evidence type="ECO:0000259" key="2">
    <source>
        <dbReference type="Pfam" id="PF08327"/>
    </source>
</evidence>
<evidence type="ECO:0000256" key="1">
    <source>
        <dbReference type="ARBA" id="ARBA00006817"/>
    </source>
</evidence>
<dbReference type="Pfam" id="PF08327">
    <property type="entry name" value="AHSA1"/>
    <property type="match status" value="1"/>
</dbReference>
<dbReference type="InterPro" id="IPR023393">
    <property type="entry name" value="START-like_dom_sf"/>
</dbReference>
<comment type="similarity">
    <text evidence="1">Belongs to the AHA1 family.</text>
</comment>
<dbReference type="SUPFAM" id="SSF55961">
    <property type="entry name" value="Bet v1-like"/>
    <property type="match status" value="1"/>
</dbReference>
<accession>A0A5P2D8C8</accession>